<feature type="signal peptide" evidence="1">
    <location>
        <begin position="1"/>
        <end position="23"/>
    </location>
</feature>
<dbReference type="GO" id="GO:0005975">
    <property type="term" value="P:carbohydrate metabolic process"/>
    <property type="evidence" value="ECO:0007669"/>
    <property type="project" value="UniProtKB-ARBA"/>
</dbReference>
<dbReference type="AlphaFoldDB" id="H8KQB5"/>
<dbReference type="SUPFAM" id="SSF53649">
    <property type="entry name" value="Alkaline phosphatase-like"/>
    <property type="match status" value="1"/>
</dbReference>
<dbReference type="InterPro" id="IPR032309">
    <property type="entry name" value="DUF4983"/>
</dbReference>
<evidence type="ECO:0000313" key="4">
    <source>
        <dbReference type="EMBL" id="AFD06410.1"/>
    </source>
</evidence>
<dbReference type="PANTHER" id="PTHR10151">
    <property type="entry name" value="ECTONUCLEOTIDE PYROPHOSPHATASE/PHOSPHODIESTERASE"/>
    <property type="match status" value="1"/>
</dbReference>
<dbReference type="Pfam" id="PF01676">
    <property type="entry name" value="Metalloenzyme"/>
    <property type="match status" value="1"/>
</dbReference>
<dbReference type="Proteomes" id="UP000007590">
    <property type="component" value="Chromosome"/>
</dbReference>
<feature type="domain" description="DUF4983" evidence="3">
    <location>
        <begin position="460"/>
        <end position="547"/>
    </location>
</feature>
<dbReference type="Pfam" id="PF13385">
    <property type="entry name" value="Laminin_G_3"/>
    <property type="match status" value="1"/>
</dbReference>
<evidence type="ECO:0000259" key="3">
    <source>
        <dbReference type="Pfam" id="PF16356"/>
    </source>
</evidence>
<evidence type="ECO:0000313" key="5">
    <source>
        <dbReference type="Proteomes" id="UP000007590"/>
    </source>
</evidence>
<keyword evidence="5" id="KW-1185">Reference proteome</keyword>
<evidence type="ECO:0000259" key="2">
    <source>
        <dbReference type="Pfam" id="PF01676"/>
    </source>
</evidence>
<dbReference type="SUPFAM" id="SSF49899">
    <property type="entry name" value="Concanavalin A-like lectins/glucanases"/>
    <property type="match status" value="1"/>
</dbReference>
<feature type="chain" id="PRO_5003613285" evidence="1">
    <location>
        <begin position="24"/>
        <end position="551"/>
    </location>
</feature>
<dbReference type="HOGENOM" id="CLU_024677_0_0_10"/>
<dbReference type="PROSITE" id="PS51257">
    <property type="entry name" value="PROKAR_LIPOPROTEIN"/>
    <property type="match status" value="1"/>
</dbReference>
<dbReference type="EMBL" id="CP003349">
    <property type="protein sequence ID" value="AFD06410.1"/>
    <property type="molecule type" value="Genomic_DNA"/>
</dbReference>
<dbReference type="InterPro" id="IPR017850">
    <property type="entry name" value="Alkaline_phosphatase_core_sf"/>
</dbReference>
<gene>
    <name evidence="4" type="ordered locus">Solca_1321</name>
</gene>
<proteinExistence type="predicted"/>
<dbReference type="Gene3D" id="2.60.120.200">
    <property type="match status" value="1"/>
</dbReference>
<feature type="domain" description="Metalloenzyme" evidence="2">
    <location>
        <begin position="166"/>
        <end position="249"/>
    </location>
</feature>
<name>H8KQB5_SOLCM</name>
<dbReference type="eggNOG" id="COG1524">
    <property type="taxonomic scope" value="Bacteria"/>
</dbReference>
<evidence type="ECO:0000256" key="1">
    <source>
        <dbReference type="SAM" id="SignalP"/>
    </source>
</evidence>
<dbReference type="Pfam" id="PF16356">
    <property type="entry name" value="DUF4983"/>
    <property type="match status" value="1"/>
</dbReference>
<organism evidence="4 5">
    <name type="scientific">Solitalea canadensis (strain ATCC 29591 / DSM 3403 / JCM 21819 / LMG 8368 / NBRC 15130 / NCIMB 12057 / USAM 9D)</name>
    <name type="common">Flexibacter canadensis</name>
    <dbReference type="NCBI Taxonomy" id="929556"/>
    <lineage>
        <taxon>Bacteria</taxon>
        <taxon>Pseudomonadati</taxon>
        <taxon>Bacteroidota</taxon>
        <taxon>Sphingobacteriia</taxon>
        <taxon>Sphingobacteriales</taxon>
        <taxon>Sphingobacteriaceae</taxon>
        <taxon>Solitalea</taxon>
    </lineage>
</organism>
<dbReference type="Gene3D" id="3.40.720.10">
    <property type="entry name" value="Alkaline Phosphatase, subunit A"/>
    <property type="match status" value="1"/>
</dbReference>
<dbReference type="RefSeq" id="WP_014679637.1">
    <property type="nucleotide sequence ID" value="NC_017770.1"/>
</dbReference>
<accession>H8KQB5</accession>
<sequence length="551" mass="60671">MKPLNLKIRTAFLGMLSASILFVSCEKSQLVSGDSDTNLKTEAGTGTKKVLVIGIDGCRQDVMMSSNTPNLHSLLTNAVYSLDALTLSPSWSGNGWSTLLTGVNHLKHGITGNDFTIPHDFVTYPNFLKRAETYDSSLRTMSIVHWGPINDYIMENIDVERTFSTDLAVKNDVVNTLNTDNPDILFVHFDDVDHAGHTYGFSSTVSQYVSAINQTDIYVGEILTALRNRPNYANEDWLIIVSPDHGGSDTNHSGVNYEDRNIFSIYHNKNFAANKIEAKTLVSQSTINANIVNYNSKRVYAAVSNTAYNFGTSQDFTIECRIKTTSFSGDPSIVSNKDWASGNNKGFVIAAKGDSWKVNIGDGSNRADFEGGYPITDGNWHHIAVTFTRNGTMKAYQDGMYLGETSIANVQDITSGLPLVIGQDGTKAYSDYVNGQISEVRVWNYALDSATVINNSCSFVTASHPNYSNLIGYWKGLNDVNKTMIDSSPFARTMTLSGTINRTNTNSSLKCYVAHIVPYMVDYAYSALTWLGVPISPSWNLDGRSWIPTQQ</sequence>
<dbReference type="KEGG" id="scn:Solca_1321"/>
<protein>
    <submittedName>
        <fullName evidence="4">Putative AP superfamily protein</fullName>
    </submittedName>
</protein>
<dbReference type="PANTHER" id="PTHR10151:SF120">
    <property type="entry name" value="BIS(5'-ADENOSYL)-TRIPHOSPHATASE"/>
    <property type="match status" value="1"/>
</dbReference>
<dbReference type="InterPro" id="IPR013320">
    <property type="entry name" value="ConA-like_dom_sf"/>
</dbReference>
<keyword evidence="1" id="KW-0732">Signal</keyword>
<dbReference type="OrthoDB" id="279982at2"/>
<dbReference type="GO" id="GO:0004553">
    <property type="term" value="F:hydrolase activity, hydrolyzing O-glycosyl compounds"/>
    <property type="evidence" value="ECO:0007669"/>
    <property type="project" value="UniProtKB-ARBA"/>
</dbReference>
<dbReference type="InterPro" id="IPR006124">
    <property type="entry name" value="Metalloenzyme"/>
</dbReference>
<reference evidence="4" key="1">
    <citation type="submission" date="2012-02" db="EMBL/GenBank/DDBJ databases">
        <title>The complete genome of Solitalea canadensis DSM 3403.</title>
        <authorList>
            <consortium name="US DOE Joint Genome Institute (JGI-PGF)"/>
            <person name="Lucas S."/>
            <person name="Copeland A."/>
            <person name="Lapidus A."/>
            <person name="Glavina del Rio T."/>
            <person name="Dalin E."/>
            <person name="Tice H."/>
            <person name="Bruce D."/>
            <person name="Goodwin L."/>
            <person name="Pitluck S."/>
            <person name="Peters L."/>
            <person name="Ovchinnikova G."/>
            <person name="Lu M."/>
            <person name="Kyrpides N."/>
            <person name="Mavromatis K."/>
            <person name="Ivanova N."/>
            <person name="Brettin T."/>
            <person name="Detter J.C."/>
            <person name="Han C."/>
            <person name="Larimer F."/>
            <person name="Land M."/>
            <person name="Hauser L."/>
            <person name="Markowitz V."/>
            <person name="Cheng J.-F."/>
            <person name="Hugenholtz P."/>
            <person name="Woyke T."/>
            <person name="Wu D."/>
            <person name="Spring S."/>
            <person name="Schroeder M."/>
            <person name="Kopitz M."/>
            <person name="Brambilla E."/>
            <person name="Klenk H.-P."/>
            <person name="Eisen J.A."/>
        </authorList>
    </citation>
    <scope>NUCLEOTIDE SEQUENCE</scope>
    <source>
        <strain evidence="4">DSM 3403</strain>
    </source>
</reference>